<name>A0ABN8Y070_RANTA</name>
<gene>
    <name evidence="4" type="ORF">MRATA1EN1_LOCUS2778</name>
</gene>
<dbReference type="Proteomes" id="UP001176941">
    <property type="component" value="Chromosome 11"/>
</dbReference>
<evidence type="ECO:0000313" key="5">
    <source>
        <dbReference type="Proteomes" id="UP001176941"/>
    </source>
</evidence>
<sequence>MCPVEMRASVHQKAWGNVSTAAVFMVTHSGNNSQVQRQQKGKCTVMCPHSETLHGKKQDQCTGSITAEASAGHEKAKDLLYKNHILQEGIASLRLEIDAVKSQNLEKEENYFEDIEIVKAKSDDAQKALLGRTSAASQHLTLAGTAAGRHRHPSWACSAHICVSQPMSSLPPHHCASEPGRHRTSVGQGSGRTPTGVSHPGSAGGEKLVTLGAAPPTA</sequence>
<dbReference type="InterPro" id="IPR050657">
    <property type="entry name" value="Ankyrin_repeat_domain"/>
</dbReference>
<feature type="region of interest" description="Disordered" evidence="2">
    <location>
        <begin position="168"/>
        <end position="218"/>
    </location>
</feature>
<organism evidence="4 5">
    <name type="scientific">Rangifer tarandus platyrhynchus</name>
    <name type="common">Svalbard reindeer</name>
    <dbReference type="NCBI Taxonomy" id="3082113"/>
    <lineage>
        <taxon>Eukaryota</taxon>
        <taxon>Metazoa</taxon>
        <taxon>Chordata</taxon>
        <taxon>Craniata</taxon>
        <taxon>Vertebrata</taxon>
        <taxon>Euteleostomi</taxon>
        <taxon>Mammalia</taxon>
        <taxon>Eutheria</taxon>
        <taxon>Laurasiatheria</taxon>
        <taxon>Artiodactyla</taxon>
        <taxon>Ruminantia</taxon>
        <taxon>Pecora</taxon>
        <taxon>Cervidae</taxon>
        <taxon>Odocoileinae</taxon>
        <taxon>Rangifer</taxon>
    </lineage>
</organism>
<keyword evidence="1" id="KW-0175">Coiled coil</keyword>
<evidence type="ECO:0000313" key="4">
    <source>
        <dbReference type="EMBL" id="CAI9153816.1"/>
    </source>
</evidence>
<dbReference type="Pfam" id="PF14915">
    <property type="entry name" value="CCDC144C"/>
    <property type="match status" value="1"/>
</dbReference>
<keyword evidence="5" id="KW-1185">Reference proteome</keyword>
<proteinExistence type="predicted"/>
<feature type="domain" description="CCDC144C-like coiled-coil" evidence="3">
    <location>
        <begin position="50"/>
        <end position="129"/>
    </location>
</feature>
<evidence type="ECO:0000256" key="1">
    <source>
        <dbReference type="ARBA" id="ARBA00023054"/>
    </source>
</evidence>
<protein>
    <recommendedName>
        <fullName evidence="3">CCDC144C-like coiled-coil domain-containing protein</fullName>
    </recommendedName>
</protein>
<reference evidence="4" key="1">
    <citation type="submission" date="2023-04" db="EMBL/GenBank/DDBJ databases">
        <authorList>
            <consortium name="ELIXIR-Norway"/>
        </authorList>
    </citation>
    <scope>NUCLEOTIDE SEQUENCE [LARGE SCALE GENOMIC DNA]</scope>
</reference>
<dbReference type="PANTHER" id="PTHR24147">
    <property type="entry name" value="ANKYRIN REPEAT DOMAIN 36-RELATED"/>
    <property type="match status" value="1"/>
</dbReference>
<dbReference type="PANTHER" id="PTHR24147:SF60">
    <property type="entry name" value="ANKYRIN REPEAT DOMAIN-CONTAINING PROTEIN 26-RELATED"/>
    <property type="match status" value="1"/>
</dbReference>
<dbReference type="InterPro" id="IPR039497">
    <property type="entry name" value="CC144C-like_CC_dom"/>
</dbReference>
<evidence type="ECO:0000259" key="3">
    <source>
        <dbReference type="Pfam" id="PF14915"/>
    </source>
</evidence>
<dbReference type="EMBL" id="OX459947">
    <property type="protein sequence ID" value="CAI9153816.1"/>
    <property type="molecule type" value="Genomic_DNA"/>
</dbReference>
<feature type="compositionally biased region" description="Polar residues" evidence="2">
    <location>
        <begin position="185"/>
        <end position="196"/>
    </location>
</feature>
<accession>A0ABN8Y070</accession>
<evidence type="ECO:0000256" key="2">
    <source>
        <dbReference type="SAM" id="MobiDB-lite"/>
    </source>
</evidence>